<evidence type="ECO:0000313" key="2">
    <source>
        <dbReference type="Proteomes" id="UP000231371"/>
    </source>
</evidence>
<dbReference type="AlphaFoldDB" id="A0A2H0KFA7"/>
<protein>
    <recommendedName>
        <fullName evidence="3">Nucleotidyl transferase AbiEii/AbiGii toxin family protein</fullName>
    </recommendedName>
</protein>
<comment type="caution">
    <text evidence="1">The sequence shown here is derived from an EMBL/GenBank/DDBJ whole genome shotgun (WGS) entry which is preliminary data.</text>
</comment>
<sequence>MYIMLTQAQTQQFAQSAQISTDNILKEHYQIFLLDILFKSSLSNGLIFKGGTALKLVYNSFRYSEDLDFSLVKEAEFVDFKKLVFRIPRVFPEAEVKDMDNKKNTFFARICFKLDYKPIPIGIKIEINKEIKKREYQVSLIKSQFNNIAVTGDVFELTEMLKDKYELLEARREPRDLFDLWYIHQSLGKRFTVETRYKYSQKEIMDKLNPFIPLNHKNILSLFIK</sequence>
<name>A0A2H0KFA7_9BACT</name>
<gene>
    <name evidence="1" type="ORF">COV89_03235</name>
</gene>
<organism evidence="1 2">
    <name type="scientific">Candidatus Shapirobacteria bacterium CG11_big_fil_rev_8_21_14_0_20_40_12</name>
    <dbReference type="NCBI Taxonomy" id="1974889"/>
    <lineage>
        <taxon>Bacteria</taxon>
        <taxon>Candidatus Shapironibacteriota</taxon>
    </lineage>
</organism>
<dbReference type="Gene3D" id="3.10.450.620">
    <property type="entry name" value="JHP933, nucleotidyltransferase-like core domain"/>
    <property type="match status" value="1"/>
</dbReference>
<proteinExistence type="predicted"/>
<reference evidence="1 2" key="1">
    <citation type="submission" date="2017-09" db="EMBL/GenBank/DDBJ databases">
        <title>Depth-based differentiation of microbial function through sediment-hosted aquifers and enrichment of novel symbionts in the deep terrestrial subsurface.</title>
        <authorList>
            <person name="Probst A.J."/>
            <person name="Ladd B."/>
            <person name="Jarett J.K."/>
            <person name="Geller-Mcgrath D.E."/>
            <person name="Sieber C.M."/>
            <person name="Emerson J.B."/>
            <person name="Anantharaman K."/>
            <person name="Thomas B.C."/>
            <person name="Malmstrom R."/>
            <person name="Stieglmeier M."/>
            <person name="Klingl A."/>
            <person name="Woyke T."/>
            <person name="Ryan C.M."/>
            <person name="Banfield J.F."/>
        </authorList>
    </citation>
    <scope>NUCLEOTIDE SEQUENCE [LARGE SCALE GENOMIC DNA]</scope>
    <source>
        <strain evidence="1">CG11_big_fil_rev_8_21_14_0_20_40_12</strain>
    </source>
</reference>
<dbReference type="Proteomes" id="UP000231371">
    <property type="component" value="Unassembled WGS sequence"/>
</dbReference>
<evidence type="ECO:0008006" key="3">
    <source>
        <dbReference type="Google" id="ProtNLM"/>
    </source>
</evidence>
<dbReference type="InterPro" id="IPR014942">
    <property type="entry name" value="AbiEii"/>
</dbReference>
<accession>A0A2H0KFA7</accession>
<evidence type="ECO:0000313" key="1">
    <source>
        <dbReference type="EMBL" id="PIQ69951.1"/>
    </source>
</evidence>
<dbReference type="Pfam" id="PF08843">
    <property type="entry name" value="AbiEii"/>
    <property type="match status" value="1"/>
</dbReference>
<dbReference type="EMBL" id="PCVI01000050">
    <property type="protein sequence ID" value="PIQ69951.1"/>
    <property type="molecule type" value="Genomic_DNA"/>
</dbReference>